<comment type="function">
    <text evidence="8">Catalyzes the ATP-dependent phosphorylation of fructose-l-phosphate to fructose-l,6-bisphosphate.</text>
</comment>
<comment type="catalytic activity">
    <reaction evidence="6 8">
        <text>beta-D-fructose 1-phosphate + ATP = beta-D-fructose 1,6-bisphosphate + ADP + H(+)</text>
        <dbReference type="Rhea" id="RHEA:14213"/>
        <dbReference type="ChEBI" id="CHEBI:15378"/>
        <dbReference type="ChEBI" id="CHEBI:30616"/>
        <dbReference type="ChEBI" id="CHEBI:32966"/>
        <dbReference type="ChEBI" id="CHEBI:138881"/>
        <dbReference type="ChEBI" id="CHEBI:456216"/>
        <dbReference type="EC" id="2.7.1.56"/>
    </reaction>
</comment>
<dbReference type="SUPFAM" id="SSF53613">
    <property type="entry name" value="Ribokinase-like"/>
    <property type="match status" value="1"/>
</dbReference>
<protein>
    <recommendedName>
        <fullName evidence="7">Tagatose-6-phosphate kinase</fullName>
        <ecNumber evidence="7">2.7.1.144</ecNumber>
    </recommendedName>
</protein>
<keyword evidence="3 7" id="KW-0547">Nucleotide-binding</keyword>
<dbReference type="RefSeq" id="WP_085496178.1">
    <property type="nucleotide sequence ID" value="NZ_FXAZ01000005.1"/>
</dbReference>
<evidence type="ECO:0000313" key="10">
    <source>
        <dbReference type="EMBL" id="SMG52936.1"/>
    </source>
</evidence>
<dbReference type="EMBL" id="FXAZ01000005">
    <property type="protein sequence ID" value="SMG52936.1"/>
    <property type="molecule type" value="Genomic_DNA"/>
</dbReference>
<dbReference type="PANTHER" id="PTHR46566">
    <property type="entry name" value="1-PHOSPHOFRUCTOKINASE-RELATED"/>
    <property type="match status" value="1"/>
</dbReference>
<dbReference type="InterPro" id="IPR022463">
    <property type="entry name" value="1-PFruKinase"/>
</dbReference>
<evidence type="ECO:0000256" key="7">
    <source>
        <dbReference type="PIRNR" id="PIRNR000535"/>
    </source>
</evidence>
<dbReference type="InterPro" id="IPR002173">
    <property type="entry name" value="Carboh/pur_kinase_PfkB_CS"/>
</dbReference>
<dbReference type="GO" id="GO:0008662">
    <property type="term" value="F:1-phosphofructokinase activity"/>
    <property type="evidence" value="ECO:0007669"/>
    <property type="project" value="UniProtKB-UniRule"/>
</dbReference>
<dbReference type="EC" id="2.7.1.144" evidence="7"/>
<evidence type="ECO:0000256" key="5">
    <source>
        <dbReference type="ARBA" id="ARBA00022840"/>
    </source>
</evidence>
<keyword evidence="2 7" id="KW-0808">Transferase</keyword>
<reference evidence="10 11" key="1">
    <citation type="submission" date="2017-04" db="EMBL/GenBank/DDBJ databases">
        <authorList>
            <person name="Afonso C.L."/>
            <person name="Miller P.J."/>
            <person name="Scott M.A."/>
            <person name="Spackman E."/>
            <person name="Goraichik I."/>
            <person name="Dimitrov K.M."/>
            <person name="Suarez D.L."/>
            <person name="Swayne D.E."/>
        </authorList>
    </citation>
    <scope>NUCLEOTIDE SEQUENCE [LARGE SCALE GENOMIC DNA]</scope>
    <source>
        <strain evidence="10 11">11</strain>
    </source>
</reference>
<evidence type="ECO:0000256" key="8">
    <source>
        <dbReference type="RuleBase" id="RU369061"/>
    </source>
</evidence>
<dbReference type="GO" id="GO:0005524">
    <property type="term" value="F:ATP binding"/>
    <property type="evidence" value="ECO:0007669"/>
    <property type="project" value="UniProtKB-UniRule"/>
</dbReference>
<dbReference type="NCBIfam" id="TIGR03168">
    <property type="entry name" value="1-PFK"/>
    <property type="match status" value="1"/>
</dbReference>
<dbReference type="GO" id="GO:2001059">
    <property type="term" value="P:D-tagatose 6-phosphate catabolic process"/>
    <property type="evidence" value="ECO:0007669"/>
    <property type="project" value="UniProtKB-UniPathway"/>
</dbReference>
<dbReference type="STRING" id="1852522.SAMN06295960_3421"/>
<dbReference type="GO" id="GO:0016052">
    <property type="term" value="P:carbohydrate catabolic process"/>
    <property type="evidence" value="ECO:0007669"/>
    <property type="project" value="UniProtKB-ARBA"/>
</dbReference>
<dbReference type="Proteomes" id="UP000193834">
    <property type="component" value="Unassembled WGS sequence"/>
</dbReference>
<keyword evidence="4 8" id="KW-0418">Kinase</keyword>
<evidence type="ECO:0000256" key="1">
    <source>
        <dbReference type="ARBA" id="ARBA00005380"/>
    </source>
</evidence>
<proteinExistence type="inferred from homology"/>
<dbReference type="InterPro" id="IPR011611">
    <property type="entry name" value="PfkB_dom"/>
</dbReference>
<dbReference type="GO" id="GO:0005988">
    <property type="term" value="P:lactose metabolic process"/>
    <property type="evidence" value="ECO:0007669"/>
    <property type="project" value="UniProtKB-KW"/>
</dbReference>
<accession>A0A1X7LGD2</accession>
<dbReference type="PROSITE" id="PS00584">
    <property type="entry name" value="PFKB_KINASES_2"/>
    <property type="match status" value="1"/>
</dbReference>
<comment type="similarity">
    <text evidence="1">Belongs to the carbohydrate kinase pfkB family.</text>
</comment>
<dbReference type="PROSITE" id="PS00583">
    <property type="entry name" value="PFKB_KINASES_1"/>
    <property type="match status" value="1"/>
</dbReference>
<dbReference type="GO" id="GO:0044281">
    <property type="term" value="P:small molecule metabolic process"/>
    <property type="evidence" value="ECO:0007669"/>
    <property type="project" value="UniProtKB-ARBA"/>
</dbReference>
<dbReference type="PANTHER" id="PTHR46566:SF1">
    <property type="entry name" value="1-PHOSPHOFRUCTOKINASE"/>
    <property type="match status" value="1"/>
</dbReference>
<dbReference type="NCBIfam" id="TIGR03828">
    <property type="entry name" value="pfkB"/>
    <property type="match status" value="1"/>
</dbReference>
<evidence type="ECO:0000256" key="6">
    <source>
        <dbReference type="ARBA" id="ARBA00047745"/>
    </source>
</evidence>
<sequence>MIYTVTLNPSIDYYVYVDTFQVGGLNRMSHDIKYPGGKGINVSRVLSRIGIETKALGFIGGFTGRFIQEVLTQEGIATDFVQVDGDTRINIKLKTAEETEINGAGPNISASQLQELFGKIEEMDNSDTLILAGSIPSSLDDSLYSTMMKRCLDKGIRVVVDTSGKAMLELLRYKPFLVKPNQHELGEFFGVAVNTLEEVIQYGRKLVERGAQHCIVSMAGDGAVLITADEAYVANVPQGKLINSVGAGDSLVAGFIGTFVRTGSVQQAFAYGVATGSATAFSTDLCTQERIEELLPQIKLTQAGERTS</sequence>
<comment type="pathway">
    <text evidence="7">Carbohydrate metabolism; D-tagatose 6-phosphate degradation; D-glyceraldehyde 3-phosphate and glycerone phosphate from D-tagatose 6-phosphate: step 1/2.</text>
</comment>
<dbReference type="InterPro" id="IPR029056">
    <property type="entry name" value="Ribokinase-like"/>
</dbReference>
<comment type="similarity">
    <text evidence="7">Belongs to the carbohydrate kinase PfkB family. LacC subfamily.</text>
</comment>
<dbReference type="Pfam" id="PF00294">
    <property type="entry name" value="PfkB"/>
    <property type="match status" value="1"/>
</dbReference>
<dbReference type="GO" id="GO:0009024">
    <property type="term" value="F:tagatose-6-phosphate kinase activity"/>
    <property type="evidence" value="ECO:0007669"/>
    <property type="project" value="UniProtKB-EC"/>
</dbReference>
<dbReference type="Gene3D" id="3.40.1190.20">
    <property type="match status" value="1"/>
</dbReference>
<dbReference type="CDD" id="cd01164">
    <property type="entry name" value="FruK_PfkB_like"/>
    <property type="match status" value="1"/>
</dbReference>
<organism evidence="10 11">
    <name type="scientific">Paenibacillus aquistagni</name>
    <dbReference type="NCBI Taxonomy" id="1852522"/>
    <lineage>
        <taxon>Bacteria</taxon>
        <taxon>Bacillati</taxon>
        <taxon>Bacillota</taxon>
        <taxon>Bacilli</taxon>
        <taxon>Bacillales</taxon>
        <taxon>Paenibacillaceae</taxon>
        <taxon>Paenibacillus</taxon>
    </lineage>
</organism>
<dbReference type="PIRSF" id="PIRSF000535">
    <property type="entry name" value="1PFK/6PFK/LacC"/>
    <property type="match status" value="1"/>
</dbReference>
<evidence type="ECO:0000259" key="9">
    <source>
        <dbReference type="Pfam" id="PF00294"/>
    </source>
</evidence>
<evidence type="ECO:0000313" key="11">
    <source>
        <dbReference type="Proteomes" id="UP000193834"/>
    </source>
</evidence>
<gene>
    <name evidence="10" type="ORF">SAMN06295960_3421</name>
</gene>
<evidence type="ECO:0000256" key="4">
    <source>
        <dbReference type="ARBA" id="ARBA00022777"/>
    </source>
</evidence>
<keyword evidence="5 7" id="KW-0067">ATP-binding</keyword>
<dbReference type="OrthoDB" id="9801219at2"/>
<dbReference type="AlphaFoldDB" id="A0A1X7LGD2"/>
<evidence type="ECO:0000256" key="2">
    <source>
        <dbReference type="ARBA" id="ARBA00022679"/>
    </source>
</evidence>
<dbReference type="InterPro" id="IPR017583">
    <property type="entry name" value="Tagatose/fructose_Pkinase"/>
</dbReference>
<dbReference type="FunFam" id="3.40.1190.20:FF:000001">
    <property type="entry name" value="Phosphofructokinase"/>
    <property type="match status" value="1"/>
</dbReference>
<keyword evidence="7" id="KW-0423">Lactose metabolism</keyword>
<comment type="catalytic activity">
    <reaction evidence="7">
        <text>D-tagatofuranose 6-phosphate + ATP = D-tagatofuranose 1,6-bisphosphate + ADP + H(+)</text>
        <dbReference type="Rhea" id="RHEA:12420"/>
        <dbReference type="ChEBI" id="CHEBI:15378"/>
        <dbReference type="ChEBI" id="CHEBI:30616"/>
        <dbReference type="ChEBI" id="CHEBI:58694"/>
        <dbReference type="ChEBI" id="CHEBI:58695"/>
        <dbReference type="ChEBI" id="CHEBI:456216"/>
        <dbReference type="EC" id="2.7.1.144"/>
    </reaction>
</comment>
<feature type="domain" description="Carbohydrate kinase PfkB" evidence="9">
    <location>
        <begin position="9"/>
        <end position="284"/>
    </location>
</feature>
<dbReference type="GO" id="GO:0005829">
    <property type="term" value="C:cytosol"/>
    <property type="evidence" value="ECO:0007669"/>
    <property type="project" value="TreeGrafter"/>
</dbReference>
<dbReference type="UniPathway" id="UPA00704">
    <property type="reaction ID" value="UER00715"/>
</dbReference>
<keyword evidence="11" id="KW-1185">Reference proteome</keyword>
<evidence type="ECO:0000256" key="3">
    <source>
        <dbReference type="ARBA" id="ARBA00022741"/>
    </source>
</evidence>
<name>A0A1X7LGD2_9BACL</name>